<dbReference type="AlphaFoldDB" id="A0AA44BGU6"/>
<feature type="transmembrane region" description="Helical" evidence="7">
    <location>
        <begin position="253"/>
        <end position="271"/>
    </location>
</feature>
<evidence type="ECO:0000256" key="5">
    <source>
        <dbReference type="ARBA" id="ARBA00022989"/>
    </source>
</evidence>
<comment type="similarity">
    <text evidence="2">Belongs to the EamA transporter family.</text>
</comment>
<evidence type="ECO:0000256" key="2">
    <source>
        <dbReference type="ARBA" id="ARBA00007362"/>
    </source>
</evidence>
<name>A0AA44BGU6_9CLOT</name>
<dbReference type="RefSeq" id="WP_160723439.1">
    <property type="nucleotide sequence ID" value="NZ_SUMG01000033.1"/>
</dbReference>
<dbReference type="PANTHER" id="PTHR32322">
    <property type="entry name" value="INNER MEMBRANE TRANSPORTER"/>
    <property type="match status" value="1"/>
</dbReference>
<feature type="transmembrane region" description="Helical" evidence="7">
    <location>
        <begin position="127"/>
        <end position="144"/>
    </location>
</feature>
<dbReference type="InterPro" id="IPR000620">
    <property type="entry name" value="EamA_dom"/>
</dbReference>
<feature type="transmembrane region" description="Helical" evidence="7">
    <location>
        <begin position="277"/>
        <end position="299"/>
    </location>
</feature>
<evidence type="ECO:0000313" key="10">
    <source>
        <dbReference type="Proteomes" id="UP000449710"/>
    </source>
</evidence>
<feature type="domain" description="EamA" evidence="8">
    <location>
        <begin position="9"/>
        <end position="141"/>
    </location>
</feature>
<feature type="transmembrane region" description="Helical" evidence="7">
    <location>
        <begin position="150"/>
        <end position="171"/>
    </location>
</feature>
<evidence type="ECO:0000259" key="8">
    <source>
        <dbReference type="Pfam" id="PF00892"/>
    </source>
</evidence>
<feature type="transmembrane region" description="Helical" evidence="7">
    <location>
        <begin position="178"/>
        <end position="201"/>
    </location>
</feature>
<proteinExistence type="inferred from homology"/>
<dbReference type="GO" id="GO:0005886">
    <property type="term" value="C:plasma membrane"/>
    <property type="evidence" value="ECO:0007669"/>
    <property type="project" value="UniProtKB-SubCell"/>
</dbReference>
<dbReference type="PANTHER" id="PTHR32322:SF18">
    <property type="entry name" value="S-ADENOSYLMETHIONINE_S-ADENOSYLHOMOCYSTEINE TRANSPORTER"/>
    <property type="match status" value="1"/>
</dbReference>
<protein>
    <submittedName>
        <fullName evidence="9">DMT family transporter</fullName>
    </submittedName>
</protein>
<accession>A0AA44BGU6</accession>
<evidence type="ECO:0000256" key="6">
    <source>
        <dbReference type="ARBA" id="ARBA00023136"/>
    </source>
</evidence>
<dbReference type="Pfam" id="PF00892">
    <property type="entry name" value="EamA"/>
    <property type="match status" value="2"/>
</dbReference>
<feature type="domain" description="EamA" evidence="8">
    <location>
        <begin position="153"/>
        <end position="295"/>
    </location>
</feature>
<keyword evidence="4 7" id="KW-0812">Transmembrane</keyword>
<comment type="subcellular location">
    <subcellularLocation>
        <location evidence="1">Cell membrane</location>
        <topology evidence="1">Multi-pass membrane protein</topology>
    </subcellularLocation>
</comment>
<keyword evidence="10" id="KW-1185">Reference proteome</keyword>
<feature type="transmembrane region" description="Helical" evidence="7">
    <location>
        <begin position="221"/>
        <end position="241"/>
    </location>
</feature>
<reference evidence="9 10" key="1">
    <citation type="submission" date="2019-04" db="EMBL/GenBank/DDBJ databases">
        <title>Isachenkonia alkalipeptolytica gen. nov. sp. nov. a new anaerobic, alkiliphilic organothrophic bacterium capable to reduce synthesized ferrihydrite isolated from a soda lake.</title>
        <authorList>
            <person name="Toshchakov S.V."/>
            <person name="Zavarzina D.G."/>
            <person name="Zhilina T.N."/>
            <person name="Kostrikina N.A."/>
            <person name="Kublanov I.V."/>
        </authorList>
    </citation>
    <scope>NUCLEOTIDE SEQUENCE [LARGE SCALE GENOMIC DNA]</scope>
    <source>
        <strain evidence="9 10">Z-1701</strain>
    </source>
</reference>
<keyword evidence="5 7" id="KW-1133">Transmembrane helix</keyword>
<dbReference type="InterPro" id="IPR050638">
    <property type="entry name" value="AA-Vitamin_Transporters"/>
</dbReference>
<dbReference type="Proteomes" id="UP000449710">
    <property type="component" value="Unassembled WGS sequence"/>
</dbReference>
<dbReference type="Gene3D" id="1.10.3730.20">
    <property type="match status" value="1"/>
</dbReference>
<evidence type="ECO:0000313" key="9">
    <source>
        <dbReference type="EMBL" id="NBG89606.1"/>
    </source>
</evidence>
<feature type="transmembrane region" description="Helical" evidence="7">
    <location>
        <begin position="39"/>
        <end position="60"/>
    </location>
</feature>
<keyword evidence="3" id="KW-1003">Cell membrane</keyword>
<evidence type="ECO:0000256" key="4">
    <source>
        <dbReference type="ARBA" id="ARBA00022692"/>
    </source>
</evidence>
<evidence type="ECO:0000256" key="3">
    <source>
        <dbReference type="ARBA" id="ARBA00022475"/>
    </source>
</evidence>
<dbReference type="InterPro" id="IPR037185">
    <property type="entry name" value="EmrE-like"/>
</dbReference>
<evidence type="ECO:0000256" key="1">
    <source>
        <dbReference type="ARBA" id="ARBA00004651"/>
    </source>
</evidence>
<gene>
    <name evidence="9" type="ORF">ISALK_14055</name>
</gene>
<feature type="transmembrane region" description="Helical" evidence="7">
    <location>
        <begin position="7"/>
        <end position="27"/>
    </location>
</feature>
<dbReference type="EMBL" id="SUMG01000033">
    <property type="protein sequence ID" value="NBG89606.1"/>
    <property type="molecule type" value="Genomic_DNA"/>
</dbReference>
<dbReference type="SUPFAM" id="SSF103481">
    <property type="entry name" value="Multidrug resistance efflux transporter EmrE"/>
    <property type="match status" value="2"/>
</dbReference>
<sequence>MDRKNELLPILAGLLVAFIFGFSFTFTKGALEILDPFHLLGLRFLFASVLLWSLLLLKVIKINFSGRRMKPLFFLALFQPVLYFICEVTGVDMTSASESGMMISLIPVVAAILGVIFLKEKPSTKQWIFIFLSVAGVIFITVMRESEVEGNFIGMLVLLGAVFSAGAFNILSRKSSLYFNAIEITFFMMMVGLVVFNGIAVTEHVLRGELTSYFTPLFNPVAFFAVVYLGILSSVVAFFMLNFMLSKIEATKSAVFGNLVTVVSIIAGILVLGEPFYWFHVVGAILILLGVWGTNYYGIKPRNPETNS</sequence>
<feature type="transmembrane region" description="Helical" evidence="7">
    <location>
        <begin position="72"/>
        <end position="93"/>
    </location>
</feature>
<organism evidence="9 10">
    <name type="scientific">Isachenkonia alkalipeptolytica</name>
    <dbReference type="NCBI Taxonomy" id="2565777"/>
    <lineage>
        <taxon>Bacteria</taxon>
        <taxon>Bacillati</taxon>
        <taxon>Bacillota</taxon>
        <taxon>Clostridia</taxon>
        <taxon>Eubacteriales</taxon>
        <taxon>Clostridiaceae</taxon>
        <taxon>Isachenkonia</taxon>
    </lineage>
</organism>
<comment type="caution">
    <text evidence="9">The sequence shown here is derived from an EMBL/GenBank/DDBJ whole genome shotgun (WGS) entry which is preliminary data.</text>
</comment>
<evidence type="ECO:0000256" key="7">
    <source>
        <dbReference type="SAM" id="Phobius"/>
    </source>
</evidence>
<keyword evidence="6 7" id="KW-0472">Membrane</keyword>
<feature type="transmembrane region" description="Helical" evidence="7">
    <location>
        <begin position="99"/>
        <end position="118"/>
    </location>
</feature>